<accession>A0A3D8SGH1</accession>
<dbReference type="InterPro" id="IPR011701">
    <property type="entry name" value="MFS"/>
</dbReference>
<dbReference type="Gene3D" id="1.20.1250.20">
    <property type="entry name" value="MFS general substrate transporter like domains"/>
    <property type="match status" value="1"/>
</dbReference>
<dbReference type="GO" id="GO:0005886">
    <property type="term" value="C:plasma membrane"/>
    <property type="evidence" value="ECO:0007669"/>
    <property type="project" value="TreeGrafter"/>
</dbReference>
<gene>
    <name evidence="8" type="ORF">BP6252_02448</name>
</gene>
<evidence type="ECO:0000313" key="8">
    <source>
        <dbReference type="EMBL" id="RDW84858.1"/>
    </source>
</evidence>
<evidence type="ECO:0000256" key="4">
    <source>
        <dbReference type="ARBA" id="ARBA00023136"/>
    </source>
</evidence>
<evidence type="ECO:0000256" key="1">
    <source>
        <dbReference type="ARBA" id="ARBA00004141"/>
    </source>
</evidence>
<dbReference type="PANTHER" id="PTHR23502">
    <property type="entry name" value="MAJOR FACILITATOR SUPERFAMILY"/>
    <property type="match status" value="1"/>
</dbReference>
<dbReference type="PROSITE" id="PS50850">
    <property type="entry name" value="MFS"/>
    <property type="match status" value="1"/>
</dbReference>
<feature type="transmembrane region" description="Helical" evidence="6">
    <location>
        <begin position="97"/>
        <end position="115"/>
    </location>
</feature>
<dbReference type="EMBL" id="PDLM01000002">
    <property type="protein sequence ID" value="RDW84858.1"/>
    <property type="molecule type" value="Genomic_DNA"/>
</dbReference>
<feature type="transmembrane region" description="Helical" evidence="6">
    <location>
        <begin position="127"/>
        <end position="145"/>
    </location>
</feature>
<feature type="transmembrane region" description="Helical" evidence="6">
    <location>
        <begin position="220"/>
        <end position="241"/>
    </location>
</feature>
<feature type="transmembrane region" description="Helical" evidence="6">
    <location>
        <begin position="429"/>
        <end position="451"/>
    </location>
</feature>
<evidence type="ECO:0000259" key="7">
    <source>
        <dbReference type="PROSITE" id="PS50850"/>
    </source>
</evidence>
<proteinExistence type="predicted"/>
<evidence type="ECO:0000256" key="2">
    <source>
        <dbReference type="ARBA" id="ARBA00022692"/>
    </source>
</evidence>
<comment type="caution">
    <text evidence="8">The sequence shown here is derived from an EMBL/GenBank/DDBJ whole genome shotgun (WGS) entry which is preliminary data.</text>
</comment>
<dbReference type="InterPro" id="IPR036259">
    <property type="entry name" value="MFS_trans_sf"/>
</dbReference>
<dbReference type="Proteomes" id="UP000256645">
    <property type="component" value="Unassembled WGS sequence"/>
</dbReference>
<dbReference type="AlphaFoldDB" id="A0A3D8SGH1"/>
<feature type="transmembrane region" description="Helical" evidence="6">
    <location>
        <begin position="151"/>
        <end position="173"/>
    </location>
</feature>
<dbReference type="STRING" id="1849047.A0A3D8SGH1"/>
<evidence type="ECO:0000256" key="3">
    <source>
        <dbReference type="ARBA" id="ARBA00022989"/>
    </source>
</evidence>
<evidence type="ECO:0000256" key="5">
    <source>
        <dbReference type="SAM" id="MobiDB-lite"/>
    </source>
</evidence>
<dbReference type="FunFam" id="1.20.1250.20:FF:000011">
    <property type="entry name" value="MFS multidrug transporter, putative"/>
    <property type="match status" value="1"/>
</dbReference>
<keyword evidence="4 6" id="KW-0472">Membrane</keyword>
<feature type="transmembrane region" description="Helical" evidence="6">
    <location>
        <begin position="401"/>
        <end position="422"/>
    </location>
</feature>
<dbReference type="Pfam" id="PF07690">
    <property type="entry name" value="MFS_1"/>
    <property type="match status" value="1"/>
</dbReference>
<feature type="transmembrane region" description="Helical" evidence="6">
    <location>
        <begin position="463"/>
        <end position="485"/>
    </location>
</feature>
<protein>
    <submittedName>
        <fullName evidence="8">Synaptic vesicle transporter SVOP</fullName>
    </submittedName>
</protein>
<keyword evidence="2 6" id="KW-0812">Transmembrane</keyword>
<feature type="domain" description="Major facilitator superfamily (MFS) profile" evidence="7">
    <location>
        <begin position="55"/>
        <end position="489"/>
    </location>
</feature>
<feature type="transmembrane region" description="Helical" evidence="6">
    <location>
        <begin position="286"/>
        <end position="306"/>
    </location>
</feature>
<dbReference type="PANTHER" id="PTHR23502:SF59">
    <property type="entry name" value="MULTIDRUG TRANSPORTER, PUTATIVE (AFU_ORTHOLOGUE AFUA_1G10370)-RELATED"/>
    <property type="match status" value="1"/>
</dbReference>
<dbReference type="InterPro" id="IPR020846">
    <property type="entry name" value="MFS_dom"/>
</dbReference>
<keyword evidence="3 6" id="KW-1133">Transmembrane helix</keyword>
<reference evidence="8 9" key="1">
    <citation type="journal article" date="2018" name="IMA Fungus">
        <title>IMA Genome-F 9: Draft genome sequence of Annulohypoxylon stygium, Aspergillus mulundensis, Berkeleyomyces basicola (syn. Thielaviopsis basicola), Ceratocystis smalleyi, two Cercospora beticola strains, Coleophoma cylindrospora, Fusarium fracticaudum, Phialophora cf. hyalina, and Morchella septimelata.</title>
        <authorList>
            <person name="Wingfield B.D."/>
            <person name="Bills G.F."/>
            <person name="Dong Y."/>
            <person name="Huang W."/>
            <person name="Nel W.J."/>
            <person name="Swalarsk-Parry B.S."/>
            <person name="Vaghefi N."/>
            <person name="Wilken P.M."/>
            <person name="An Z."/>
            <person name="de Beer Z.W."/>
            <person name="De Vos L."/>
            <person name="Chen L."/>
            <person name="Duong T.A."/>
            <person name="Gao Y."/>
            <person name="Hammerbacher A."/>
            <person name="Kikkert J.R."/>
            <person name="Li Y."/>
            <person name="Li H."/>
            <person name="Li K."/>
            <person name="Li Q."/>
            <person name="Liu X."/>
            <person name="Ma X."/>
            <person name="Naidoo K."/>
            <person name="Pethybridge S.J."/>
            <person name="Sun J."/>
            <person name="Steenkamp E.T."/>
            <person name="van der Nest M.A."/>
            <person name="van Wyk S."/>
            <person name="Wingfield M.J."/>
            <person name="Xiong C."/>
            <person name="Yue Q."/>
            <person name="Zhang X."/>
        </authorList>
    </citation>
    <scope>NUCLEOTIDE SEQUENCE [LARGE SCALE GENOMIC DNA]</scope>
    <source>
        <strain evidence="8 9">BP6252</strain>
    </source>
</reference>
<comment type="subcellular location">
    <subcellularLocation>
        <location evidence="1">Membrane</location>
        <topology evidence="1">Multi-pass membrane protein</topology>
    </subcellularLocation>
</comment>
<keyword evidence="9" id="KW-1185">Reference proteome</keyword>
<sequence length="500" mass="54775">MAIDNPEAGMKEEDSFDDDGTMRSDSGEKATKSSLDANIVTFDSINDPLDPRNWPTHQKVTTTFLYGFTTAGATWASSVYSPATASIAQEFGVSAEVSTLGLTLFLFGFGIGPLLWAPCSEVYGRRLAVFIPYFISALFCFGVATGKDIQTVLICRFFLGFFSSAPVTNTGGVMRDLWTDAQRGAAILCYSMAVVGGPMFSPIAGAAIVHSYLGWRWTHYLTGIIMLAILAIDVVFINETYQKVVLVSKAKKLRKETGNWALHAKHEEDINFQDLVQKFLVKPFQLLRTPICFCMVLYASFVYGIVYLNFSAYDIEFAQVRGWSPVVASLPFIAIFIGCICGAVICYFNQGFYMRHLKANNGKSVPEARLPTMMIGGISLSAGLFIFAWTSNPKINPVAEIIASILLGMGFFGIFQGATNYLVDTFGEFGASAIAANSLMRNAFAGSFPLFTTQMFNKLGVDWAVSLLGFVSVAMIPIPFVFYYFGKRIRAKGVLSCESL</sequence>
<evidence type="ECO:0000313" key="9">
    <source>
        <dbReference type="Proteomes" id="UP000256645"/>
    </source>
</evidence>
<evidence type="ECO:0000256" key="6">
    <source>
        <dbReference type="SAM" id="Phobius"/>
    </source>
</evidence>
<dbReference type="CDD" id="cd17323">
    <property type="entry name" value="MFS_Tpo1_MDR_like"/>
    <property type="match status" value="1"/>
</dbReference>
<feature type="transmembrane region" description="Helical" evidence="6">
    <location>
        <begin position="326"/>
        <end position="349"/>
    </location>
</feature>
<feature type="compositionally biased region" description="Basic and acidic residues" evidence="5">
    <location>
        <begin position="20"/>
        <end position="31"/>
    </location>
</feature>
<feature type="transmembrane region" description="Helical" evidence="6">
    <location>
        <begin position="185"/>
        <end position="208"/>
    </location>
</feature>
<dbReference type="SUPFAM" id="SSF103473">
    <property type="entry name" value="MFS general substrate transporter"/>
    <property type="match status" value="1"/>
</dbReference>
<name>A0A3D8SGH1_9HELO</name>
<organism evidence="8 9">
    <name type="scientific">Coleophoma cylindrospora</name>
    <dbReference type="NCBI Taxonomy" id="1849047"/>
    <lineage>
        <taxon>Eukaryota</taxon>
        <taxon>Fungi</taxon>
        <taxon>Dikarya</taxon>
        <taxon>Ascomycota</taxon>
        <taxon>Pezizomycotina</taxon>
        <taxon>Leotiomycetes</taxon>
        <taxon>Helotiales</taxon>
        <taxon>Dermateaceae</taxon>
        <taxon>Coleophoma</taxon>
    </lineage>
</organism>
<feature type="transmembrane region" description="Helical" evidence="6">
    <location>
        <begin position="370"/>
        <end position="389"/>
    </location>
</feature>
<dbReference type="GO" id="GO:0022857">
    <property type="term" value="F:transmembrane transporter activity"/>
    <property type="evidence" value="ECO:0007669"/>
    <property type="project" value="InterPro"/>
</dbReference>
<dbReference type="OrthoDB" id="9986881at2759"/>
<feature type="region of interest" description="Disordered" evidence="5">
    <location>
        <begin position="1"/>
        <end position="32"/>
    </location>
</feature>